<dbReference type="SUPFAM" id="SSF56112">
    <property type="entry name" value="Protein kinase-like (PK-like)"/>
    <property type="match status" value="1"/>
</dbReference>
<feature type="region of interest" description="Disordered" evidence="6">
    <location>
        <begin position="178"/>
        <end position="335"/>
    </location>
</feature>
<feature type="region of interest" description="Disordered" evidence="6">
    <location>
        <begin position="982"/>
        <end position="1062"/>
    </location>
</feature>
<keyword evidence="2" id="KW-0677">Repeat</keyword>
<dbReference type="InterPro" id="IPR001660">
    <property type="entry name" value="SAM"/>
</dbReference>
<evidence type="ECO:0000256" key="5">
    <source>
        <dbReference type="PROSITE-ProRule" id="PRU10141"/>
    </source>
</evidence>
<feature type="domain" description="Protein kinase" evidence="7">
    <location>
        <begin position="619"/>
        <end position="1105"/>
    </location>
</feature>
<dbReference type="GO" id="GO:0004674">
    <property type="term" value="F:protein serine/threonine kinase activity"/>
    <property type="evidence" value="ECO:0007669"/>
    <property type="project" value="TreeGrafter"/>
</dbReference>
<dbReference type="SUPFAM" id="SSF47769">
    <property type="entry name" value="SAM/Pointed domain"/>
    <property type="match status" value="1"/>
</dbReference>
<dbReference type="PROSITE" id="PS00108">
    <property type="entry name" value="PROTEIN_KINASE_ST"/>
    <property type="match status" value="1"/>
</dbReference>
<keyword evidence="1" id="KW-0723">Serine/threonine-protein kinase</keyword>
<dbReference type="PhylomeDB" id="A0A0G4GN76"/>
<feature type="binding site" evidence="5">
    <location>
        <position position="647"/>
    </location>
    <ligand>
        <name>ATP</name>
        <dbReference type="ChEBI" id="CHEBI:30616"/>
    </ligand>
</feature>
<keyword evidence="1" id="KW-0808">Transferase</keyword>
<dbReference type="PROSITE" id="PS50105">
    <property type="entry name" value="SAM_DOMAIN"/>
    <property type="match status" value="1"/>
</dbReference>
<dbReference type="AlphaFoldDB" id="A0A0G4GN76"/>
<feature type="domain" description="SAM" evidence="8">
    <location>
        <begin position="522"/>
        <end position="586"/>
    </location>
</feature>
<dbReference type="PANTHER" id="PTHR44329:SF298">
    <property type="entry name" value="MIXED LINEAGE KINASE DOMAIN-LIKE PROTEIN"/>
    <property type="match status" value="1"/>
</dbReference>
<feature type="compositionally biased region" description="Gly residues" evidence="6">
    <location>
        <begin position="984"/>
        <end position="1001"/>
    </location>
</feature>
<dbReference type="PANTHER" id="PTHR44329">
    <property type="entry name" value="SERINE/THREONINE-PROTEIN KINASE TNNI3K-RELATED"/>
    <property type="match status" value="1"/>
</dbReference>
<evidence type="ECO:0000256" key="4">
    <source>
        <dbReference type="ARBA" id="ARBA00022840"/>
    </source>
</evidence>
<dbReference type="PROSITE" id="PS50011">
    <property type="entry name" value="PROTEIN_KINASE_DOM"/>
    <property type="match status" value="1"/>
</dbReference>
<dbReference type="InterPro" id="IPR000719">
    <property type="entry name" value="Prot_kinase_dom"/>
</dbReference>
<dbReference type="GO" id="GO:0005524">
    <property type="term" value="F:ATP binding"/>
    <property type="evidence" value="ECO:0007669"/>
    <property type="project" value="UniProtKB-UniRule"/>
</dbReference>
<dbReference type="EMBL" id="CDMZ01001375">
    <property type="protein sequence ID" value="CEM31630.1"/>
    <property type="molecule type" value="Genomic_DNA"/>
</dbReference>
<evidence type="ECO:0000256" key="6">
    <source>
        <dbReference type="SAM" id="MobiDB-lite"/>
    </source>
</evidence>
<evidence type="ECO:0000259" key="8">
    <source>
        <dbReference type="PROSITE" id="PS50105"/>
    </source>
</evidence>
<feature type="compositionally biased region" description="Basic and acidic residues" evidence="6">
    <location>
        <begin position="308"/>
        <end position="321"/>
    </location>
</feature>
<feature type="compositionally biased region" description="Basic and acidic residues" evidence="6">
    <location>
        <begin position="279"/>
        <end position="296"/>
    </location>
</feature>
<sequence length="1150" mass="124513">MGQPLSTADTAVPDSSAVSSQHLGPGARRRVQKFIRYVNGDEYRGEVLGKARHGVGDYVYNTGDRYTGEWYDNKKQGAGTFLFSNGAVHSGQWKEDKRCGAGISIHANWDRYEGDFANDKREGWGILMDSCGSYYGKFVNGLKHGRGIFVTPDYRPYMQIYQDNELVQKTAMDELLFPLGEPLPDSPDDFEDEEGDRGGGEPPMHVHGQAPGSAGEGEQSVSAAASPSAPSTVTGLRRKQRLQPEAGSGEDDADAEGNASPVASHPRPLTAGGSPGSRPVRETVLLREHAGRHDRQPSPPPAAAAGERGTREGGGQRERGSGGEGGEGLVPSACSPEEILTLDGVPAKAAGLPLDSASLRALFGMSGSKEGDLQAVAALRQPSGSTGYPENKPAAALRERQAAAKMQDLVGGRGNGNGRGEGPAAVPVRGRLTRSLSESALHRARPKGDLANEGGKKGGEGEGGEGIEHGGSAKAEPLKEREREGGGDPQQKQRRKEGTHVKSHTSPTVPPRAVLCLDVRRWPSRAVSVFFECLGLPEAAQAARDLDLTGKDLETMTGEELEESLGIFKQLQRHVTLQCINVLQKGFVRRTQSLKPRFTWKEVRAAEDLRPFLIPIEDLTREDTIGEGGFGTVIRGRWRGRQPVAIKEFRADGQDVSPIPLDPEFKHKADAAIQRERERRARLGLPSRAPGERRDEAETAARKRELFEQQREKEREKENRERDRQKRKATAQTSHEEFRVLKEFVGEATVLRSLRHPNIALFLGVCVADGYQSIVSEFVEGGSLYDWLHRRKRFLTAAQSLSIAEGICNAMAYLHSRDLLHCDLKSSNVLIKEDPGYGGPSRLTPKLCDFGLGMRAHRGGLARKSRYNWADRRAEKRRAIWGPPEELRPRVGTPHWMAPEVMRGVGHSKSSDVYSFGMVLWEVIAQKCPYNSMSSQQIIAAVGWGRKKPEGLELGEPSVLRASGQELLSMVSRLSQSTIVSGFRGSGSGGPGGGGMGGSRSGGRLASVSRPSLGPSASLLSIPSATSPRRGGGAQSAYNILRQSGGGSVTSPQVVPLSRSGRMGDAGKVTRLNVRDRLRLLCSICLEEEPENRPSFAEVLAELRMIREDLRIDEKSSVEKVIAGTVGRVERFVFGGGSSTLSTPGFVSEL</sequence>
<accession>A0A0G4GN76</accession>
<dbReference type="InterPro" id="IPR001245">
    <property type="entry name" value="Ser-Thr/Tyr_kinase_cat_dom"/>
</dbReference>
<dbReference type="SMART" id="SM00698">
    <property type="entry name" value="MORN"/>
    <property type="match status" value="5"/>
</dbReference>
<feature type="compositionally biased region" description="Low complexity" evidence="6">
    <location>
        <begin position="220"/>
        <end position="234"/>
    </location>
</feature>
<dbReference type="SMART" id="SM00220">
    <property type="entry name" value="S_TKc"/>
    <property type="match status" value="1"/>
</dbReference>
<dbReference type="Pfam" id="PF07714">
    <property type="entry name" value="PK_Tyr_Ser-Thr"/>
    <property type="match status" value="1"/>
</dbReference>
<organism evidence="9">
    <name type="scientific">Chromera velia CCMP2878</name>
    <dbReference type="NCBI Taxonomy" id="1169474"/>
    <lineage>
        <taxon>Eukaryota</taxon>
        <taxon>Sar</taxon>
        <taxon>Alveolata</taxon>
        <taxon>Colpodellida</taxon>
        <taxon>Chromeraceae</taxon>
        <taxon>Chromera</taxon>
    </lineage>
</organism>
<dbReference type="VEuPathDB" id="CryptoDB:Cvel_22633"/>
<dbReference type="InterPro" id="IPR051681">
    <property type="entry name" value="Ser/Thr_Kinases-Pseudokinases"/>
</dbReference>
<name>A0A0G4GN76_9ALVE</name>
<dbReference type="Gene3D" id="3.30.200.20">
    <property type="entry name" value="Phosphorylase Kinase, domain 1"/>
    <property type="match status" value="2"/>
</dbReference>
<keyword evidence="4 5" id="KW-0067">ATP-binding</keyword>
<gene>
    <name evidence="9" type="ORF">Cvel_22633</name>
</gene>
<dbReference type="Gene3D" id="1.10.510.10">
    <property type="entry name" value="Transferase(Phosphotransferase) domain 1"/>
    <property type="match status" value="1"/>
</dbReference>
<dbReference type="InterPro" id="IPR011009">
    <property type="entry name" value="Kinase-like_dom_sf"/>
</dbReference>
<dbReference type="Gene3D" id="2.20.110.10">
    <property type="entry name" value="Histone H3 K4-specific methyltransferase SET7/9 N-terminal domain"/>
    <property type="match status" value="2"/>
</dbReference>
<evidence type="ECO:0008006" key="10">
    <source>
        <dbReference type="Google" id="ProtNLM"/>
    </source>
</evidence>
<feature type="region of interest" description="Disordered" evidence="6">
    <location>
        <begin position="1"/>
        <end position="25"/>
    </location>
</feature>
<feature type="compositionally biased region" description="Acidic residues" evidence="6">
    <location>
        <begin position="186"/>
        <end position="195"/>
    </location>
</feature>
<feature type="region of interest" description="Disordered" evidence="6">
    <location>
        <begin position="409"/>
        <end position="509"/>
    </location>
</feature>
<keyword evidence="1" id="KW-0418">Kinase</keyword>
<dbReference type="InterPro" id="IPR017441">
    <property type="entry name" value="Protein_kinase_ATP_BS"/>
</dbReference>
<feature type="compositionally biased region" description="Basic and acidic residues" evidence="6">
    <location>
        <begin position="690"/>
        <end position="724"/>
    </location>
</feature>
<evidence type="ECO:0000256" key="3">
    <source>
        <dbReference type="ARBA" id="ARBA00022741"/>
    </source>
</evidence>
<feature type="compositionally biased region" description="Basic and acidic residues" evidence="6">
    <location>
        <begin position="476"/>
        <end position="486"/>
    </location>
</feature>
<feature type="compositionally biased region" description="Polar residues" evidence="6">
    <location>
        <begin position="1018"/>
        <end position="1027"/>
    </location>
</feature>
<evidence type="ECO:0000313" key="9">
    <source>
        <dbReference type="EMBL" id="CEM31630.1"/>
    </source>
</evidence>
<feature type="region of interest" description="Disordered" evidence="6">
    <location>
        <begin position="678"/>
        <end position="732"/>
    </location>
</feature>
<feature type="compositionally biased region" description="Basic residues" evidence="6">
    <location>
        <begin position="492"/>
        <end position="503"/>
    </location>
</feature>
<dbReference type="InterPro" id="IPR013761">
    <property type="entry name" value="SAM/pointed_sf"/>
</dbReference>
<keyword evidence="3 5" id="KW-0547">Nucleotide-binding</keyword>
<evidence type="ECO:0000256" key="2">
    <source>
        <dbReference type="ARBA" id="ARBA00022737"/>
    </source>
</evidence>
<dbReference type="Gene3D" id="1.10.150.50">
    <property type="entry name" value="Transcription Factor, Ets-1"/>
    <property type="match status" value="1"/>
</dbReference>
<dbReference type="InterPro" id="IPR003409">
    <property type="entry name" value="MORN"/>
</dbReference>
<dbReference type="Pfam" id="PF02493">
    <property type="entry name" value="MORN"/>
    <property type="match status" value="5"/>
</dbReference>
<proteinExistence type="predicted"/>
<feature type="compositionally biased region" description="Gly residues" evidence="6">
    <location>
        <begin position="411"/>
        <end position="421"/>
    </location>
</feature>
<evidence type="ECO:0000259" key="7">
    <source>
        <dbReference type="PROSITE" id="PS50011"/>
    </source>
</evidence>
<dbReference type="SUPFAM" id="SSF82185">
    <property type="entry name" value="Histone H3 K4-specific methyltransferase SET7/9 N-terminal domain"/>
    <property type="match status" value="1"/>
</dbReference>
<dbReference type="InterPro" id="IPR008271">
    <property type="entry name" value="Ser/Thr_kinase_AS"/>
</dbReference>
<protein>
    <recommendedName>
        <fullName evidence="10">Protein kinase domain-containing protein</fullName>
    </recommendedName>
</protein>
<evidence type="ECO:0000256" key="1">
    <source>
        <dbReference type="ARBA" id="ARBA00022527"/>
    </source>
</evidence>
<reference evidence="9" key="1">
    <citation type="submission" date="2014-11" db="EMBL/GenBank/DDBJ databases">
        <authorList>
            <person name="Otto D Thomas"/>
            <person name="Naeem Raeece"/>
        </authorList>
    </citation>
    <scope>NUCLEOTIDE SEQUENCE</scope>
</reference>
<dbReference type="PROSITE" id="PS00107">
    <property type="entry name" value="PROTEIN_KINASE_ATP"/>
    <property type="match status" value="1"/>
</dbReference>
<feature type="compositionally biased region" description="Basic and acidic residues" evidence="6">
    <location>
        <begin position="446"/>
        <end position="460"/>
    </location>
</feature>